<organism evidence="5 6">
    <name type="scientific">Undibacterium parvum</name>
    <dbReference type="NCBI Taxonomy" id="401471"/>
    <lineage>
        <taxon>Bacteria</taxon>
        <taxon>Pseudomonadati</taxon>
        <taxon>Pseudomonadota</taxon>
        <taxon>Betaproteobacteria</taxon>
        <taxon>Burkholderiales</taxon>
        <taxon>Oxalobacteraceae</taxon>
        <taxon>Undibacterium</taxon>
    </lineage>
</organism>
<keyword evidence="3" id="KW-1133">Transmembrane helix</keyword>
<dbReference type="OrthoDB" id="3288815at2"/>
<accession>A0A3Q9BQB5</accession>
<evidence type="ECO:0000313" key="6">
    <source>
        <dbReference type="Proteomes" id="UP000275663"/>
    </source>
</evidence>
<keyword evidence="3" id="KW-0472">Membrane</keyword>
<dbReference type="GO" id="GO:0007165">
    <property type="term" value="P:signal transduction"/>
    <property type="evidence" value="ECO:0007669"/>
    <property type="project" value="UniProtKB-KW"/>
</dbReference>
<feature type="domain" description="Methyl-accepting transducer" evidence="4">
    <location>
        <begin position="154"/>
        <end position="259"/>
    </location>
</feature>
<dbReference type="InterPro" id="IPR004089">
    <property type="entry name" value="MCPsignal_dom"/>
</dbReference>
<dbReference type="SUPFAM" id="SSF58104">
    <property type="entry name" value="Methyl-accepting chemotaxis protein (MCP) signaling domain"/>
    <property type="match status" value="1"/>
</dbReference>
<evidence type="ECO:0000259" key="4">
    <source>
        <dbReference type="PROSITE" id="PS50111"/>
    </source>
</evidence>
<sequence length="381" mass="41455">MSTILSRKNADLLLAVSGVLIISIILLVQHFSFAQLGACAAIVFATTYLGWQLHISRQRQAELEQQDENLRASAALVYEVAHLLSSILPLWNTHVGSVKQQAENAVGQLIGSFSSMINQFDLAGFGAVGNTDATKNTDATITLLQLCKKELTPVIDSLGKMIASKDELLQSIRELAAATTEMQSMAHEVGQIAAQTNLVALNAAIEAARVGPQGRGFAVVADEVRKLSFLSADTGKRIGQRVDQVSVIMKQALNAADRATIQDRKVLEVSGAVVRDVLAHVESMGDSAEQMRHYGKIIRGDVENLLVSLQFQDRISQILDVVSTDINKLQMSVAQIDNEQLPSSEEWIESLQSTYTMQDEYHAPGEATSQNSSTETEITFF</sequence>
<dbReference type="GO" id="GO:0016020">
    <property type="term" value="C:membrane"/>
    <property type="evidence" value="ECO:0007669"/>
    <property type="project" value="InterPro"/>
</dbReference>
<dbReference type="Proteomes" id="UP000275663">
    <property type="component" value="Chromosome"/>
</dbReference>
<evidence type="ECO:0000313" key="5">
    <source>
        <dbReference type="EMBL" id="AZP12017.1"/>
    </source>
</evidence>
<dbReference type="PROSITE" id="PS50111">
    <property type="entry name" value="CHEMOTAXIS_TRANSDUC_2"/>
    <property type="match status" value="1"/>
</dbReference>
<evidence type="ECO:0000256" key="2">
    <source>
        <dbReference type="PROSITE-ProRule" id="PRU00284"/>
    </source>
</evidence>
<protein>
    <recommendedName>
        <fullName evidence="4">Methyl-accepting transducer domain-containing protein</fullName>
    </recommendedName>
</protein>
<keyword evidence="6" id="KW-1185">Reference proteome</keyword>
<gene>
    <name evidence="5" type="ORF">EJN92_08350</name>
</gene>
<feature type="transmembrane region" description="Helical" evidence="3">
    <location>
        <begin position="12"/>
        <end position="28"/>
    </location>
</feature>
<dbReference type="Pfam" id="PF00015">
    <property type="entry name" value="MCPsignal"/>
    <property type="match status" value="1"/>
</dbReference>
<dbReference type="PANTHER" id="PTHR32089:SF112">
    <property type="entry name" value="LYSOZYME-LIKE PROTEIN-RELATED"/>
    <property type="match status" value="1"/>
</dbReference>
<keyword evidence="1 2" id="KW-0807">Transducer</keyword>
<dbReference type="SMART" id="SM00283">
    <property type="entry name" value="MA"/>
    <property type="match status" value="1"/>
</dbReference>
<name>A0A3Q9BQB5_9BURK</name>
<proteinExistence type="predicted"/>
<reference evidence="5 6" key="1">
    <citation type="journal article" date="2011" name="Int. J. Syst. Evol. Microbiol.">
        <title>Description of Undibacterium oligocarboniphilum sp. nov., isolated from purified water, and Undibacterium pigrum strain CCUG 49012 as the type strain of Undibacterium parvum sp. nov., and emended descriptions of the genus Undibacterium and the species Undibacterium pigrum.</title>
        <authorList>
            <person name="Eder W."/>
            <person name="Wanner G."/>
            <person name="Ludwig W."/>
            <person name="Busse H.J."/>
            <person name="Ziemke-Kageler F."/>
            <person name="Lang E."/>
        </authorList>
    </citation>
    <scope>NUCLEOTIDE SEQUENCE [LARGE SCALE GENOMIC DNA]</scope>
    <source>
        <strain evidence="5 6">DSM 23061</strain>
    </source>
</reference>
<dbReference type="EMBL" id="CP034464">
    <property type="protein sequence ID" value="AZP12017.1"/>
    <property type="molecule type" value="Genomic_DNA"/>
</dbReference>
<dbReference type="Gene3D" id="1.10.287.950">
    <property type="entry name" value="Methyl-accepting chemotaxis protein"/>
    <property type="match status" value="1"/>
</dbReference>
<evidence type="ECO:0000256" key="3">
    <source>
        <dbReference type="SAM" id="Phobius"/>
    </source>
</evidence>
<dbReference type="KEGG" id="upv:EJN92_08350"/>
<dbReference type="RefSeq" id="WP_126127399.1">
    <property type="nucleotide sequence ID" value="NZ_CP034464.1"/>
</dbReference>
<dbReference type="PANTHER" id="PTHR32089">
    <property type="entry name" value="METHYL-ACCEPTING CHEMOTAXIS PROTEIN MCPB"/>
    <property type="match status" value="1"/>
</dbReference>
<dbReference type="AlphaFoldDB" id="A0A3Q9BQB5"/>
<evidence type="ECO:0000256" key="1">
    <source>
        <dbReference type="ARBA" id="ARBA00023224"/>
    </source>
</evidence>
<keyword evidence="3" id="KW-0812">Transmembrane</keyword>